<feature type="transmembrane region" description="Helical" evidence="6">
    <location>
        <begin position="169"/>
        <end position="191"/>
    </location>
</feature>
<name>A0A9P9WE05_9PEZI</name>
<feature type="transmembrane region" description="Helical" evidence="6">
    <location>
        <begin position="112"/>
        <end position="131"/>
    </location>
</feature>
<evidence type="ECO:0000256" key="1">
    <source>
        <dbReference type="ARBA" id="ARBA00004141"/>
    </source>
</evidence>
<feature type="transmembrane region" description="Helical" evidence="6">
    <location>
        <begin position="239"/>
        <end position="260"/>
    </location>
</feature>
<feature type="transmembrane region" description="Helical" evidence="6">
    <location>
        <begin position="511"/>
        <end position="532"/>
    </location>
</feature>
<dbReference type="Gene3D" id="1.20.1250.20">
    <property type="entry name" value="MFS general substrate transporter like domains"/>
    <property type="match status" value="2"/>
</dbReference>
<feature type="transmembrane region" description="Helical" evidence="6">
    <location>
        <begin position="272"/>
        <end position="291"/>
    </location>
</feature>
<dbReference type="GO" id="GO:0005886">
    <property type="term" value="C:plasma membrane"/>
    <property type="evidence" value="ECO:0007669"/>
    <property type="project" value="TreeGrafter"/>
</dbReference>
<evidence type="ECO:0000313" key="8">
    <source>
        <dbReference type="EMBL" id="KAI1858625.1"/>
    </source>
</evidence>
<feature type="transmembrane region" description="Helical" evidence="6">
    <location>
        <begin position="353"/>
        <end position="373"/>
    </location>
</feature>
<feature type="transmembrane region" description="Helical" evidence="6">
    <location>
        <begin position="82"/>
        <end position="100"/>
    </location>
</feature>
<evidence type="ECO:0000256" key="3">
    <source>
        <dbReference type="ARBA" id="ARBA00022989"/>
    </source>
</evidence>
<dbReference type="Proteomes" id="UP000829685">
    <property type="component" value="Unassembled WGS sequence"/>
</dbReference>
<comment type="subcellular location">
    <subcellularLocation>
        <location evidence="1">Membrane</location>
        <topology evidence="1">Multi-pass membrane protein</topology>
    </subcellularLocation>
</comment>
<gene>
    <name evidence="8" type="ORF">JX265_010718</name>
</gene>
<dbReference type="PANTHER" id="PTHR23501:SF198">
    <property type="entry name" value="AZOLE RESISTANCE PROTEIN 1-RELATED"/>
    <property type="match status" value="1"/>
</dbReference>
<dbReference type="InterPro" id="IPR036259">
    <property type="entry name" value="MFS_trans_sf"/>
</dbReference>
<feature type="transmembrane region" description="Helical" evidence="6">
    <location>
        <begin position="44"/>
        <end position="62"/>
    </location>
</feature>
<feature type="transmembrane region" description="Helical" evidence="6">
    <location>
        <begin position="312"/>
        <end position="333"/>
    </location>
</feature>
<dbReference type="GO" id="GO:0022857">
    <property type="term" value="F:transmembrane transporter activity"/>
    <property type="evidence" value="ECO:0007669"/>
    <property type="project" value="InterPro"/>
</dbReference>
<evidence type="ECO:0000256" key="5">
    <source>
        <dbReference type="SAM" id="MobiDB-lite"/>
    </source>
</evidence>
<feature type="region of interest" description="Disordered" evidence="5">
    <location>
        <begin position="1"/>
        <end position="28"/>
    </location>
</feature>
<dbReference type="SUPFAM" id="SSF103473">
    <property type="entry name" value="MFS general substrate transporter"/>
    <property type="match status" value="1"/>
</dbReference>
<proteinExistence type="predicted"/>
<comment type="caution">
    <text evidence="8">The sequence shown here is derived from an EMBL/GenBank/DDBJ whole genome shotgun (WGS) entry which is preliminary data.</text>
</comment>
<evidence type="ECO:0000256" key="2">
    <source>
        <dbReference type="ARBA" id="ARBA00022692"/>
    </source>
</evidence>
<evidence type="ECO:0000313" key="9">
    <source>
        <dbReference type="Proteomes" id="UP000829685"/>
    </source>
</evidence>
<keyword evidence="4 6" id="KW-0472">Membrane</keyword>
<organism evidence="8 9">
    <name type="scientific">Neoarthrinium moseri</name>
    <dbReference type="NCBI Taxonomy" id="1658444"/>
    <lineage>
        <taxon>Eukaryota</taxon>
        <taxon>Fungi</taxon>
        <taxon>Dikarya</taxon>
        <taxon>Ascomycota</taxon>
        <taxon>Pezizomycotina</taxon>
        <taxon>Sordariomycetes</taxon>
        <taxon>Xylariomycetidae</taxon>
        <taxon>Amphisphaeriales</taxon>
        <taxon>Apiosporaceae</taxon>
        <taxon>Neoarthrinium</taxon>
    </lineage>
</organism>
<keyword evidence="3 6" id="KW-1133">Transmembrane helix</keyword>
<dbReference type="EMBL" id="JAFIMR010000036">
    <property type="protein sequence ID" value="KAI1858625.1"/>
    <property type="molecule type" value="Genomic_DNA"/>
</dbReference>
<keyword evidence="2 6" id="KW-0812">Transmembrane</keyword>
<evidence type="ECO:0000256" key="6">
    <source>
        <dbReference type="SAM" id="Phobius"/>
    </source>
</evidence>
<keyword evidence="9" id="KW-1185">Reference proteome</keyword>
<dbReference type="InterPro" id="IPR020846">
    <property type="entry name" value="MFS_dom"/>
</dbReference>
<reference evidence="8" key="1">
    <citation type="submission" date="2021-03" db="EMBL/GenBank/DDBJ databases">
        <title>Revisited historic fungal species revealed as producer of novel bioactive compounds through whole genome sequencing and comparative genomics.</title>
        <authorList>
            <person name="Vignolle G.A."/>
            <person name="Hochenegger N."/>
            <person name="Mach R.L."/>
            <person name="Mach-Aigner A.R."/>
            <person name="Javad Rahimi M."/>
            <person name="Salim K.A."/>
            <person name="Chan C.M."/>
            <person name="Lim L.B.L."/>
            <person name="Cai F."/>
            <person name="Druzhinina I.S."/>
            <person name="U'Ren J.M."/>
            <person name="Derntl C."/>
        </authorList>
    </citation>
    <scope>NUCLEOTIDE SEQUENCE</scope>
    <source>
        <strain evidence="8">TUCIM 5799</strain>
    </source>
</reference>
<dbReference type="Pfam" id="PF07690">
    <property type="entry name" value="MFS_1"/>
    <property type="match status" value="1"/>
</dbReference>
<dbReference type="PROSITE" id="PS50850">
    <property type="entry name" value="MFS"/>
    <property type="match status" value="1"/>
</dbReference>
<feature type="domain" description="Major facilitator superfamily (MFS) profile" evidence="7">
    <location>
        <begin position="47"/>
        <end position="535"/>
    </location>
</feature>
<dbReference type="InterPro" id="IPR011701">
    <property type="entry name" value="MFS"/>
</dbReference>
<feature type="transmembrane region" description="Helical" evidence="6">
    <location>
        <begin position="197"/>
        <end position="218"/>
    </location>
</feature>
<sequence length="551" mass="58998">MAVNAAEEGLTPAESEKARGPDQLLPDLGANVEQQPKKESPVRFALLFIALGVAVFTGGLDANLIAPAVPAITDSFGSTSDAGWYGTAYYLSLSCCQMAWAQIYKAFPAKPVFFSAFILFLLGTLVGALAPSSAAVIIGRAISGAGISGSFVGGLIIVSYIITLRWRPIITAIFALVIGSTMTAGPVVGGALTSRLSWHWCFWISLPIGGFSLLLAPLGSPVKDPEGRRDGFKQLLEEFDILGFALWVLAVVCLTLFLQFGGTRYDWTGGQLIALYVVTGLLFFLFSFVQVRRGERALVPGRIIKQRSVACSALYVLFMQTVKAQITYFLPIFFQAAQNKTALESGVDTIPSFLSYFTFQILANLAISWLGLYTPFMLVGSLLGTAGTALLSTLTTSTPAPRWIGYQILALSGFGIGFNGPQIAAQTVFQDPSDVPTALTIITTCQDLGGSLGTSIGSAIFTSVVRRQVQSVIPNITAEQIFGAGITGLQAMVKPEQRSSIAEAYAYGVRVIFYGSTAFAAATFILACFIEWKSVKEKPKDSERRNEMAET</sequence>
<dbReference type="AlphaFoldDB" id="A0A9P9WE05"/>
<accession>A0A9P9WE05</accession>
<dbReference type="PANTHER" id="PTHR23501">
    <property type="entry name" value="MAJOR FACILITATOR SUPERFAMILY"/>
    <property type="match status" value="1"/>
</dbReference>
<evidence type="ECO:0000256" key="4">
    <source>
        <dbReference type="ARBA" id="ARBA00023136"/>
    </source>
</evidence>
<evidence type="ECO:0000259" key="7">
    <source>
        <dbReference type="PROSITE" id="PS50850"/>
    </source>
</evidence>
<feature type="transmembrane region" description="Helical" evidence="6">
    <location>
        <begin position="137"/>
        <end position="162"/>
    </location>
</feature>
<protein>
    <recommendedName>
        <fullName evidence="7">Major facilitator superfamily (MFS) profile domain-containing protein</fullName>
    </recommendedName>
</protein>